<dbReference type="InterPro" id="IPR027417">
    <property type="entry name" value="P-loop_NTPase"/>
</dbReference>
<dbReference type="Pfam" id="PF13469">
    <property type="entry name" value="Sulfotransfer_3"/>
    <property type="match status" value="1"/>
</dbReference>
<keyword evidence="2" id="KW-1133">Transmembrane helix</keyword>
<evidence type="ECO:0000313" key="3">
    <source>
        <dbReference type="EnsemblMetazoa" id="XP_030853469"/>
    </source>
</evidence>
<dbReference type="GO" id="GO:0019319">
    <property type="term" value="P:hexose biosynthetic process"/>
    <property type="evidence" value="ECO:0000318"/>
    <property type="project" value="GO_Central"/>
</dbReference>
<protein>
    <recommendedName>
        <fullName evidence="5">Sulfotransferase</fullName>
    </recommendedName>
</protein>
<dbReference type="InParanoid" id="A0A7M7PMX1"/>
<evidence type="ECO:0000313" key="4">
    <source>
        <dbReference type="Proteomes" id="UP000007110"/>
    </source>
</evidence>
<keyword evidence="4" id="KW-1185">Reference proteome</keyword>
<dbReference type="AlphaFoldDB" id="A0A7M7PMX1"/>
<keyword evidence="2" id="KW-0472">Membrane</keyword>
<accession>A0A7M7PMX1</accession>
<evidence type="ECO:0000256" key="2">
    <source>
        <dbReference type="SAM" id="Phobius"/>
    </source>
</evidence>
<name>A0A7M7PMX1_STRPU</name>
<evidence type="ECO:0000256" key="1">
    <source>
        <dbReference type="SAM" id="MobiDB-lite"/>
    </source>
</evidence>
<dbReference type="OrthoDB" id="411451at2759"/>
<feature type="region of interest" description="Disordered" evidence="1">
    <location>
        <begin position="73"/>
        <end position="96"/>
    </location>
</feature>
<feature type="compositionally biased region" description="Basic and acidic residues" evidence="1">
    <location>
        <begin position="74"/>
        <end position="89"/>
    </location>
</feature>
<dbReference type="GeneID" id="100890467"/>
<dbReference type="Gene3D" id="3.40.50.300">
    <property type="entry name" value="P-loop containing nucleotide triphosphate hydrolases"/>
    <property type="match status" value="1"/>
</dbReference>
<dbReference type="PANTHER" id="PTHR15723:SF0">
    <property type="entry name" value="CARBOHYDRATE SULFOTRANSFERASE 15"/>
    <property type="match status" value="1"/>
</dbReference>
<dbReference type="Proteomes" id="UP000007110">
    <property type="component" value="Unassembled WGS sequence"/>
</dbReference>
<keyword evidence="2" id="KW-0812">Transmembrane</keyword>
<feature type="transmembrane region" description="Helical" evidence="2">
    <location>
        <begin position="7"/>
        <end position="26"/>
    </location>
</feature>
<dbReference type="GO" id="GO:0050659">
    <property type="term" value="F:N-acetylgalactosamine 4-sulfate 6-O-sulfotransferase activity"/>
    <property type="evidence" value="ECO:0000318"/>
    <property type="project" value="GO_Central"/>
</dbReference>
<dbReference type="OMA" id="KESHYID"/>
<sequence length="446" mass="52046">MTTVLKMRNIVTLVIIFCVVLILVYLEFRDESSRAIPHQANNQEYTKGVWEEHEPQDQGRDTLVRISPIADSDMSEKLSEEDHDERGMDAHPSPKIQTPLLRHIPSGVISMAPDIFETVPRQFLPNYKSPCWFNKQNKLYCLPYFYIIGMAKCGTTDLWDKITRHPHVLASVPKEPHWWSRRRRGIDTRNIPIHQKEARQISKMIGEKEDSSIDWYLNWYKTFGVKSIESSPSQNADGDVTFPKVFGDASISTSFDIGKTWEEGNYTNADLIHAVQPQAKIIMIVRNPTQRFSSQFHYNGFRDSPAALDHKAKEEISCFTSCLQEHSERYCTFRRSCRMLNAIYIAIAKDWMRVYGRDGVYILTLEDWYGNTGKEFEKLLKFLELPALPKDEISRITRRKPKNVNARNARSSMWNTTRDLLQDFFRPFNKRFASFMNDTRFLYDEG</sequence>
<dbReference type="RefSeq" id="XP_030853469.1">
    <property type="nucleotide sequence ID" value="XM_030997609.1"/>
</dbReference>
<reference evidence="4" key="1">
    <citation type="submission" date="2015-02" db="EMBL/GenBank/DDBJ databases">
        <title>Genome sequencing for Strongylocentrotus purpuratus.</title>
        <authorList>
            <person name="Murali S."/>
            <person name="Liu Y."/>
            <person name="Vee V."/>
            <person name="English A."/>
            <person name="Wang M."/>
            <person name="Skinner E."/>
            <person name="Han Y."/>
            <person name="Muzny D.M."/>
            <person name="Worley K.C."/>
            <person name="Gibbs R.A."/>
        </authorList>
    </citation>
    <scope>NUCLEOTIDE SEQUENCE</scope>
</reference>
<dbReference type="EnsemblMetazoa" id="XM_030997609">
    <property type="protein sequence ID" value="XP_030853469"/>
    <property type="gene ID" value="LOC100890467"/>
</dbReference>
<organism evidence="3 4">
    <name type="scientific">Strongylocentrotus purpuratus</name>
    <name type="common">Purple sea urchin</name>
    <dbReference type="NCBI Taxonomy" id="7668"/>
    <lineage>
        <taxon>Eukaryota</taxon>
        <taxon>Metazoa</taxon>
        <taxon>Echinodermata</taxon>
        <taxon>Eleutherozoa</taxon>
        <taxon>Echinozoa</taxon>
        <taxon>Echinoidea</taxon>
        <taxon>Euechinoidea</taxon>
        <taxon>Echinacea</taxon>
        <taxon>Camarodonta</taxon>
        <taxon>Echinidea</taxon>
        <taxon>Strongylocentrotidae</taxon>
        <taxon>Strongylocentrotus</taxon>
    </lineage>
</organism>
<reference evidence="3" key="2">
    <citation type="submission" date="2021-01" db="UniProtKB">
        <authorList>
            <consortium name="EnsemblMetazoa"/>
        </authorList>
    </citation>
    <scope>IDENTIFICATION</scope>
</reference>
<dbReference type="InterPro" id="IPR052654">
    <property type="entry name" value="CS_Sulfotransferase"/>
</dbReference>
<evidence type="ECO:0008006" key="5">
    <source>
        <dbReference type="Google" id="ProtNLM"/>
    </source>
</evidence>
<dbReference type="PANTHER" id="PTHR15723">
    <property type="entry name" value="CARBOHYDRATE SULFOTRANSFERASE 15"/>
    <property type="match status" value="1"/>
</dbReference>
<dbReference type="SUPFAM" id="SSF52540">
    <property type="entry name" value="P-loop containing nucleoside triphosphate hydrolases"/>
    <property type="match status" value="1"/>
</dbReference>
<dbReference type="KEGG" id="spu:100890467"/>
<proteinExistence type="predicted"/>